<dbReference type="InterPro" id="IPR000182">
    <property type="entry name" value="GNAT_dom"/>
</dbReference>
<dbReference type="Pfam" id="PF00583">
    <property type="entry name" value="Acetyltransf_1"/>
    <property type="match status" value="1"/>
</dbReference>
<gene>
    <name evidence="5" type="ORF">ACFSXZ_20610</name>
</gene>
<sequence length="376" mass="40361">MEIGPAPRTQAAPPAPGNWTSIEPDETTSVVWRLRIRMDDHPGMLARVAIRMADLECNILGLTVLPVPGGVLDEVVIRPATGLTKTQLIGALRAEGCDCSEVTDADVRELVDASTATLSAARRAVDDPARQADVLREVLAADLVTVVPRAEANPGRTEGGHRVAFAVDGERAFVARRRWAPFVQLELARAEALLGLLDSARTSISQPAAVTCTDGAMIVVRQGRPGDAEAVSDLHRRCSPDSLFQRYHTGMRMMPRRWLHRLLMPPRGLSVLAVCGHEVVGMGQLILGGAGRIAEVSLLVEDSWQRRGVGTALMARLAVLAAARGHTSLVAISLPGRDGLFRTARKAGLEPEPPEEEGLVRIAIPRDSLPHVLGQI</sequence>
<feature type="region of interest" description="Disordered" evidence="3">
    <location>
        <begin position="1"/>
        <end position="24"/>
    </location>
</feature>
<organism evidence="5 6">
    <name type="scientific">Amycolatopsis pigmentata</name>
    <dbReference type="NCBI Taxonomy" id="450801"/>
    <lineage>
        <taxon>Bacteria</taxon>
        <taxon>Bacillati</taxon>
        <taxon>Actinomycetota</taxon>
        <taxon>Actinomycetes</taxon>
        <taxon>Pseudonocardiales</taxon>
        <taxon>Pseudonocardiaceae</taxon>
        <taxon>Amycolatopsis</taxon>
    </lineage>
</organism>
<keyword evidence="1 5" id="KW-0808">Transferase</keyword>
<evidence type="ECO:0000256" key="1">
    <source>
        <dbReference type="ARBA" id="ARBA00022679"/>
    </source>
</evidence>
<dbReference type="InterPro" id="IPR045865">
    <property type="entry name" value="ACT-like_dom_sf"/>
</dbReference>
<dbReference type="GO" id="GO:0016746">
    <property type="term" value="F:acyltransferase activity"/>
    <property type="evidence" value="ECO:0007669"/>
    <property type="project" value="UniProtKB-KW"/>
</dbReference>
<evidence type="ECO:0000256" key="3">
    <source>
        <dbReference type="SAM" id="MobiDB-lite"/>
    </source>
</evidence>
<dbReference type="Proteomes" id="UP001597417">
    <property type="component" value="Unassembled WGS sequence"/>
</dbReference>
<name>A0ABW5FY18_9PSEU</name>
<evidence type="ECO:0000313" key="6">
    <source>
        <dbReference type="Proteomes" id="UP001597417"/>
    </source>
</evidence>
<dbReference type="InterPro" id="IPR050832">
    <property type="entry name" value="Bact_Acetyltransf"/>
</dbReference>
<feature type="domain" description="N-acetyltransferase" evidence="4">
    <location>
        <begin position="218"/>
        <end position="367"/>
    </location>
</feature>
<evidence type="ECO:0000313" key="5">
    <source>
        <dbReference type="EMBL" id="MFD2418732.1"/>
    </source>
</evidence>
<dbReference type="PANTHER" id="PTHR43877">
    <property type="entry name" value="AMINOALKYLPHOSPHONATE N-ACETYLTRANSFERASE-RELATED-RELATED"/>
    <property type="match status" value="1"/>
</dbReference>
<dbReference type="PROSITE" id="PS51186">
    <property type="entry name" value="GNAT"/>
    <property type="match status" value="1"/>
</dbReference>
<dbReference type="Gene3D" id="3.40.630.30">
    <property type="match status" value="1"/>
</dbReference>
<accession>A0ABW5FY18</accession>
<dbReference type="RefSeq" id="WP_378266737.1">
    <property type="nucleotide sequence ID" value="NZ_JBHUKR010000009.1"/>
</dbReference>
<dbReference type="EMBL" id="JBHUKR010000009">
    <property type="protein sequence ID" value="MFD2418732.1"/>
    <property type="molecule type" value="Genomic_DNA"/>
</dbReference>
<protein>
    <submittedName>
        <fullName evidence="5">GNAT family N-acetyltransferase</fullName>
        <ecNumber evidence="5">2.3.1.-</ecNumber>
    </submittedName>
</protein>
<proteinExistence type="predicted"/>
<dbReference type="EC" id="2.3.1.-" evidence="5"/>
<evidence type="ECO:0000256" key="2">
    <source>
        <dbReference type="ARBA" id="ARBA00023315"/>
    </source>
</evidence>
<dbReference type="InterPro" id="IPR016181">
    <property type="entry name" value="Acyl_CoA_acyltransferase"/>
</dbReference>
<dbReference type="SUPFAM" id="SSF55729">
    <property type="entry name" value="Acyl-CoA N-acyltransferases (Nat)"/>
    <property type="match status" value="1"/>
</dbReference>
<keyword evidence="2 5" id="KW-0012">Acyltransferase</keyword>
<comment type="caution">
    <text evidence="5">The sequence shown here is derived from an EMBL/GenBank/DDBJ whole genome shotgun (WGS) entry which is preliminary data.</text>
</comment>
<reference evidence="6" key="1">
    <citation type="journal article" date="2019" name="Int. J. Syst. Evol. Microbiol.">
        <title>The Global Catalogue of Microorganisms (GCM) 10K type strain sequencing project: providing services to taxonomists for standard genome sequencing and annotation.</title>
        <authorList>
            <consortium name="The Broad Institute Genomics Platform"/>
            <consortium name="The Broad Institute Genome Sequencing Center for Infectious Disease"/>
            <person name="Wu L."/>
            <person name="Ma J."/>
        </authorList>
    </citation>
    <scope>NUCLEOTIDE SEQUENCE [LARGE SCALE GENOMIC DNA]</scope>
    <source>
        <strain evidence="6">CGMCC 4.7645</strain>
    </source>
</reference>
<feature type="compositionally biased region" description="Low complexity" evidence="3">
    <location>
        <begin position="1"/>
        <end position="12"/>
    </location>
</feature>
<evidence type="ECO:0000259" key="4">
    <source>
        <dbReference type="PROSITE" id="PS51186"/>
    </source>
</evidence>
<keyword evidence="6" id="KW-1185">Reference proteome</keyword>
<dbReference type="SUPFAM" id="SSF55021">
    <property type="entry name" value="ACT-like"/>
    <property type="match status" value="1"/>
</dbReference>